<dbReference type="InterPro" id="IPR011006">
    <property type="entry name" value="CheY-like_superfamily"/>
</dbReference>
<evidence type="ECO:0000256" key="4">
    <source>
        <dbReference type="ARBA" id="ARBA00022679"/>
    </source>
</evidence>
<dbReference type="Pfam" id="PF00072">
    <property type="entry name" value="Response_reg"/>
    <property type="match status" value="1"/>
</dbReference>
<evidence type="ECO:0000259" key="13">
    <source>
        <dbReference type="PROSITE" id="PS50109"/>
    </source>
</evidence>
<proteinExistence type="predicted"/>
<evidence type="ECO:0000256" key="3">
    <source>
        <dbReference type="ARBA" id="ARBA00012438"/>
    </source>
</evidence>
<dbReference type="CDD" id="cd00130">
    <property type="entry name" value="PAS"/>
    <property type="match status" value="2"/>
</dbReference>
<dbReference type="InterPro" id="IPR001789">
    <property type="entry name" value="Sig_transdc_resp-reg_receiver"/>
</dbReference>
<evidence type="ECO:0000256" key="7">
    <source>
        <dbReference type="ARBA" id="ARBA00022777"/>
    </source>
</evidence>
<dbReference type="InterPro" id="IPR035965">
    <property type="entry name" value="PAS-like_dom_sf"/>
</dbReference>
<evidence type="ECO:0000256" key="1">
    <source>
        <dbReference type="ARBA" id="ARBA00000085"/>
    </source>
</evidence>
<dbReference type="InterPro" id="IPR003594">
    <property type="entry name" value="HATPase_dom"/>
</dbReference>
<keyword evidence="8" id="KW-0067">ATP-binding</keyword>
<dbReference type="GO" id="GO:0004673">
    <property type="term" value="F:protein histidine kinase activity"/>
    <property type="evidence" value="ECO:0007669"/>
    <property type="project" value="UniProtKB-EC"/>
</dbReference>
<evidence type="ECO:0000313" key="17">
    <source>
        <dbReference type="Proteomes" id="UP000011693"/>
    </source>
</evidence>
<organism evidence="16 17">
    <name type="scientific">Natrialba chahannaoensis JCM 10990</name>
    <dbReference type="NCBI Taxonomy" id="1227492"/>
    <lineage>
        <taxon>Archaea</taxon>
        <taxon>Methanobacteriati</taxon>
        <taxon>Methanobacteriota</taxon>
        <taxon>Stenosarchaea group</taxon>
        <taxon>Halobacteria</taxon>
        <taxon>Halobacteriales</taxon>
        <taxon>Natrialbaceae</taxon>
        <taxon>Natrialba</taxon>
    </lineage>
</organism>
<dbReference type="InterPro" id="IPR013656">
    <property type="entry name" value="PAS_4"/>
</dbReference>
<dbReference type="Gene3D" id="3.40.50.2300">
    <property type="match status" value="1"/>
</dbReference>
<dbReference type="GO" id="GO:0000156">
    <property type="term" value="F:phosphorelay response regulator activity"/>
    <property type="evidence" value="ECO:0007669"/>
    <property type="project" value="TreeGrafter"/>
</dbReference>
<dbReference type="PANTHER" id="PTHR42878">
    <property type="entry name" value="TWO-COMPONENT HISTIDINE KINASE"/>
    <property type="match status" value="1"/>
</dbReference>
<dbReference type="InterPro" id="IPR036890">
    <property type="entry name" value="HATPase_C_sf"/>
</dbReference>
<evidence type="ECO:0000256" key="12">
    <source>
        <dbReference type="PROSITE-ProRule" id="PRU00169"/>
    </source>
</evidence>
<feature type="domain" description="Response regulatory" evidence="14">
    <location>
        <begin position="16"/>
        <end position="131"/>
    </location>
</feature>
<name>M0AQX2_9EURY</name>
<feature type="domain" description="Histidine kinase" evidence="13">
    <location>
        <begin position="390"/>
        <end position="600"/>
    </location>
</feature>
<dbReference type="InterPro" id="IPR050351">
    <property type="entry name" value="BphY/WalK/GraS-like"/>
</dbReference>
<dbReference type="RefSeq" id="WP_006167137.1">
    <property type="nucleotide sequence ID" value="NZ_AOIN01000047.1"/>
</dbReference>
<dbReference type="InterPro" id="IPR005467">
    <property type="entry name" value="His_kinase_dom"/>
</dbReference>
<evidence type="ECO:0000256" key="6">
    <source>
        <dbReference type="ARBA" id="ARBA00022741"/>
    </source>
</evidence>
<dbReference type="PANTHER" id="PTHR42878:SF7">
    <property type="entry name" value="SENSOR HISTIDINE KINASE GLRK"/>
    <property type="match status" value="1"/>
</dbReference>
<dbReference type="PROSITE" id="PS50110">
    <property type="entry name" value="RESPONSE_REGULATORY"/>
    <property type="match status" value="1"/>
</dbReference>
<dbReference type="SMART" id="SM00091">
    <property type="entry name" value="PAS"/>
    <property type="match status" value="2"/>
</dbReference>
<dbReference type="SUPFAM" id="SSF52172">
    <property type="entry name" value="CheY-like"/>
    <property type="match status" value="1"/>
</dbReference>
<comment type="subcellular location">
    <subcellularLocation>
        <location evidence="2">Membrane</location>
        <topology evidence="2">Multi-pass membrane protein</topology>
    </subcellularLocation>
</comment>
<dbReference type="PROSITE" id="PS50112">
    <property type="entry name" value="PAS"/>
    <property type="match status" value="2"/>
</dbReference>
<dbReference type="STRING" id="1227492.C482_08743"/>
<evidence type="ECO:0000256" key="2">
    <source>
        <dbReference type="ARBA" id="ARBA00004141"/>
    </source>
</evidence>
<dbReference type="AlphaFoldDB" id="M0AQX2"/>
<reference evidence="16 17" key="1">
    <citation type="journal article" date="2014" name="PLoS Genet.">
        <title>Phylogenetically driven sequencing of extremely halophilic archaea reveals strategies for static and dynamic osmo-response.</title>
        <authorList>
            <person name="Becker E.A."/>
            <person name="Seitzer P.M."/>
            <person name="Tritt A."/>
            <person name="Larsen D."/>
            <person name="Krusor M."/>
            <person name="Yao A.I."/>
            <person name="Wu D."/>
            <person name="Madern D."/>
            <person name="Eisen J.A."/>
            <person name="Darling A.E."/>
            <person name="Facciotti M.T."/>
        </authorList>
    </citation>
    <scope>NUCLEOTIDE SEQUENCE [LARGE SCALE GENOMIC DNA]</scope>
    <source>
        <strain evidence="16 17">JCM 10990</strain>
    </source>
</reference>
<evidence type="ECO:0000256" key="11">
    <source>
        <dbReference type="ARBA" id="ARBA00023136"/>
    </source>
</evidence>
<keyword evidence="9" id="KW-1133">Transmembrane helix</keyword>
<keyword evidence="4" id="KW-0808">Transferase</keyword>
<accession>M0AQX2</accession>
<keyword evidence="10" id="KW-0902">Two-component regulatory system</keyword>
<protein>
    <recommendedName>
        <fullName evidence="3">histidine kinase</fullName>
        <ecNumber evidence="3">2.7.13.3</ecNumber>
    </recommendedName>
</protein>
<dbReference type="PROSITE" id="PS50109">
    <property type="entry name" value="HIS_KIN"/>
    <property type="match status" value="1"/>
</dbReference>
<keyword evidence="5" id="KW-0812">Transmembrane</keyword>
<dbReference type="SUPFAM" id="SSF55785">
    <property type="entry name" value="PYP-like sensor domain (PAS domain)"/>
    <property type="match status" value="2"/>
</dbReference>
<evidence type="ECO:0000256" key="5">
    <source>
        <dbReference type="ARBA" id="ARBA00022692"/>
    </source>
</evidence>
<evidence type="ECO:0000313" key="16">
    <source>
        <dbReference type="EMBL" id="ELZ00935.1"/>
    </source>
</evidence>
<dbReference type="OrthoDB" id="327291at2157"/>
<gene>
    <name evidence="16" type="ORF">C482_08743</name>
</gene>
<dbReference type="SUPFAM" id="SSF55874">
    <property type="entry name" value="ATPase domain of HSP90 chaperone/DNA topoisomerase II/histidine kinase"/>
    <property type="match status" value="1"/>
</dbReference>
<dbReference type="SMART" id="SM00387">
    <property type="entry name" value="HATPase_c"/>
    <property type="match status" value="1"/>
</dbReference>
<sequence length="603" mass="67538">MTSIPSALYDLAETATVLQVGSGRPLTSYPTVHTAEDVFLTVRQETDYSDALKRLKTTTVDCVVANHTPPELDALELLMEIRDEHPTLPVILFPENGSETLASKAITAGVTGYVSRSNADAGHQLVEQIAQATTSYEHQQLSHQLDQNPAALLERISDGVIVLDEEWSVTYANEGTQEFFQRPPAELTGHTLCELAPEIVETTFYDHYQDVMTNGGSKRIEEYYEPLDRWYTEHIYSTGSGLTIISRNITAQKKHQLERKETTAQLHGLLNSVEAAIWIRDTDSRFIHLNQEYRTRYGLSPDEPITGKSPEDFFSEEIAAEIRSHDQDVLEEETSQTFEEKQLTATGYRTYLTRITPLFNDGTLYATCGVSTEITEQKRTEQYLDVLNRILRHNLRNDMQIIHGYATELVATLDEPERTVAEQIQQQSTELTDLAHDAGMVNRLLSQSLDIQSVSLRRVLTPVVTDLRTTHPEAILRVDIPPSTTVVADKQLLKLVCKHALENGIEHADTAPPQVHVTTTTVSEAEDRLELVVTDNGPGIPTYDRTAVLEETISTTTHSSGLGLWIMKWGITRLGGTLTIEHCNEERQGTQVSMQLRTDIDSD</sequence>
<dbReference type="PATRIC" id="fig|1227492.4.peg.1713"/>
<comment type="caution">
    <text evidence="12">Lacks conserved residue(s) required for the propagation of feature annotation.</text>
</comment>
<dbReference type="CDD" id="cd00075">
    <property type="entry name" value="HATPase"/>
    <property type="match status" value="1"/>
</dbReference>
<evidence type="ECO:0000256" key="9">
    <source>
        <dbReference type="ARBA" id="ARBA00022989"/>
    </source>
</evidence>
<keyword evidence="17" id="KW-1185">Reference proteome</keyword>
<dbReference type="Gene3D" id="3.30.450.20">
    <property type="entry name" value="PAS domain"/>
    <property type="match status" value="2"/>
</dbReference>
<dbReference type="EMBL" id="AOIN01000047">
    <property type="protein sequence ID" value="ELZ00935.1"/>
    <property type="molecule type" value="Genomic_DNA"/>
</dbReference>
<dbReference type="GO" id="GO:0030295">
    <property type="term" value="F:protein kinase activator activity"/>
    <property type="evidence" value="ECO:0007669"/>
    <property type="project" value="TreeGrafter"/>
</dbReference>
<comment type="caution">
    <text evidence="16">The sequence shown here is derived from an EMBL/GenBank/DDBJ whole genome shotgun (WGS) entry which is preliminary data.</text>
</comment>
<dbReference type="GO" id="GO:0016020">
    <property type="term" value="C:membrane"/>
    <property type="evidence" value="ECO:0007669"/>
    <property type="project" value="UniProtKB-SubCell"/>
</dbReference>
<dbReference type="EC" id="2.7.13.3" evidence="3"/>
<comment type="catalytic activity">
    <reaction evidence="1">
        <text>ATP + protein L-histidine = ADP + protein N-phospho-L-histidine.</text>
        <dbReference type="EC" id="2.7.13.3"/>
    </reaction>
</comment>
<dbReference type="InterPro" id="IPR000014">
    <property type="entry name" value="PAS"/>
</dbReference>
<evidence type="ECO:0000256" key="8">
    <source>
        <dbReference type="ARBA" id="ARBA00022840"/>
    </source>
</evidence>
<dbReference type="Proteomes" id="UP000011693">
    <property type="component" value="Unassembled WGS sequence"/>
</dbReference>
<feature type="domain" description="PAS" evidence="15">
    <location>
        <begin position="152"/>
        <end position="215"/>
    </location>
</feature>
<evidence type="ECO:0000259" key="15">
    <source>
        <dbReference type="PROSITE" id="PS50112"/>
    </source>
</evidence>
<keyword evidence="6" id="KW-0547">Nucleotide-binding</keyword>
<dbReference type="NCBIfam" id="TIGR00229">
    <property type="entry name" value="sensory_box"/>
    <property type="match status" value="1"/>
</dbReference>
<dbReference type="Pfam" id="PF02518">
    <property type="entry name" value="HATPase_c"/>
    <property type="match status" value="1"/>
</dbReference>
<dbReference type="GO" id="GO:0007234">
    <property type="term" value="P:osmosensory signaling via phosphorelay pathway"/>
    <property type="evidence" value="ECO:0007669"/>
    <property type="project" value="TreeGrafter"/>
</dbReference>
<dbReference type="Pfam" id="PF08448">
    <property type="entry name" value="PAS_4"/>
    <property type="match status" value="2"/>
</dbReference>
<keyword evidence="7 16" id="KW-0418">Kinase</keyword>
<feature type="domain" description="PAS" evidence="15">
    <location>
        <begin position="262"/>
        <end position="333"/>
    </location>
</feature>
<dbReference type="Gene3D" id="3.30.565.10">
    <property type="entry name" value="Histidine kinase-like ATPase, C-terminal domain"/>
    <property type="match status" value="1"/>
</dbReference>
<dbReference type="GO" id="GO:0005524">
    <property type="term" value="F:ATP binding"/>
    <property type="evidence" value="ECO:0007669"/>
    <property type="project" value="UniProtKB-KW"/>
</dbReference>
<evidence type="ECO:0000256" key="10">
    <source>
        <dbReference type="ARBA" id="ARBA00023012"/>
    </source>
</evidence>
<keyword evidence="11" id="KW-0472">Membrane</keyword>
<evidence type="ECO:0000259" key="14">
    <source>
        <dbReference type="PROSITE" id="PS50110"/>
    </source>
</evidence>